<evidence type="ECO:0000313" key="1">
    <source>
        <dbReference type="EMBL" id="OGH58606.1"/>
    </source>
</evidence>
<gene>
    <name evidence="1" type="ORF">A2725_02810</name>
</gene>
<evidence type="ECO:0000313" key="2">
    <source>
        <dbReference type="Proteomes" id="UP000177067"/>
    </source>
</evidence>
<dbReference type="Gene3D" id="3.40.50.12780">
    <property type="entry name" value="N-terminal domain of ligase-like"/>
    <property type="match status" value="1"/>
</dbReference>
<evidence type="ECO:0008006" key="3">
    <source>
        <dbReference type="Google" id="ProtNLM"/>
    </source>
</evidence>
<dbReference type="SUPFAM" id="SSF56801">
    <property type="entry name" value="Acetyl-CoA synthetase-like"/>
    <property type="match status" value="1"/>
</dbReference>
<dbReference type="AlphaFoldDB" id="A0A1F6LGZ4"/>
<dbReference type="Proteomes" id="UP000177067">
    <property type="component" value="Unassembled WGS sequence"/>
</dbReference>
<proteinExistence type="predicted"/>
<dbReference type="EMBL" id="MFPS01000009">
    <property type="protein sequence ID" value="OGH58606.1"/>
    <property type="molecule type" value="Genomic_DNA"/>
</dbReference>
<organism evidence="1 2">
    <name type="scientific">Candidatus Magasanikbacteria bacterium RIFCSPHIGHO2_01_FULL_33_34</name>
    <dbReference type="NCBI Taxonomy" id="1798671"/>
    <lineage>
        <taxon>Bacteria</taxon>
        <taxon>Candidatus Magasanikiibacteriota</taxon>
    </lineage>
</organism>
<comment type="caution">
    <text evidence="1">The sequence shown here is derived from an EMBL/GenBank/DDBJ whole genome shotgun (WGS) entry which is preliminary data.</text>
</comment>
<accession>A0A1F6LGZ4</accession>
<dbReference type="InterPro" id="IPR042099">
    <property type="entry name" value="ANL_N_sf"/>
</dbReference>
<sequence>MQEFSYNYLEKKLKTKDFYFWQSLAETRALDLFRQASRRVPAYKDFLKKNKINSDKIKKISDFKNLPLLNKKNYILQYSLNEVCWDGKLTKGGIISQSSGTTGEPVFWPRFTINDKRTALLHKLFFKKFYSSYEKDTLFIVCFYLGAHVAGIITSNAIRDLMDTGMSGSLVTAGLNKKDILNSIKKLSKYHKQTILIGYPPSLMDIICDEESESINWKEHNIKFMFSAESFPEKWRNKLYKKVGIDDVENNGFNVYGSTDLGFMGHETPFTIRLRQLIELKDLDRRKLGIENSHVPGIYQYHTWNKYFESYKNELVCTSDSGVPLVRYNTHDVGMVMSPEKIDQEYSDFDLLKTDDWHLPVLLVFGRSNYSATLYGVNIYPEHIREVLTHNEIIQYFSGKFFMKTVFGENHQALEIHLESSGKKIDVDLSEIQQLFSKYLKDINMEYKKLRHIVGKRVFPELIIYEKGSEEFKNLKAKHKYIIKEKN</sequence>
<name>A0A1F6LGZ4_9BACT</name>
<reference evidence="1 2" key="1">
    <citation type="journal article" date="2016" name="Nat. Commun.">
        <title>Thousands of microbial genomes shed light on interconnected biogeochemical processes in an aquifer system.</title>
        <authorList>
            <person name="Anantharaman K."/>
            <person name="Brown C.T."/>
            <person name="Hug L.A."/>
            <person name="Sharon I."/>
            <person name="Castelle C.J."/>
            <person name="Probst A.J."/>
            <person name="Thomas B.C."/>
            <person name="Singh A."/>
            <person name="Wilkins M.J."/>
            <person name="Karaoz U."/>
            <person name="Brodie E.L."/>
            <person name="Williams K.H."/>
            <person name="Hubbard S.S."/>
            <person name="Banfield J.F."/>
        </authorList>
    </citation>
    <scope>NUCLEOTIDE SEQUENCE [LARGE SCALE GENOMIC DNA]</scope>
</reference>
<dbReference type="PANTHER" id="PTHR43845:SF1">
    <property type="entry name" value="BLR5969 PROTEIN"/>
    <property type="match status" value="1"/>
</dbReference>
<dbReference type="PANTHER" id="PTHR43845">
    <property type="entry name" value="BLR5969 PROTEIN"/>
    <property type="match status" value="1"/>
</dbReference>
<protein>
    <recommendedName>
        <fullName evidence="3">AMP-dependent synthetase/ligase domain-containing protein</fullName>
    </recommendedName>
</protein>